<reference evidence="14 16" key="3">
    <citation type="submission" date="2015-07" db="EMBL/GenBank/DDBJ databases">
        <title>Physiological, transcriptional responses and genome re-sequencing of acid resistant extremely thermoacidophilic Metallosphaera sedula SARC-M1.</title>
        <authorList>
            <person name="Ai C."/>
            <person name="McCarthy S."/>
            <person name="Eckrich V."/>
            <person name="Rudrappa D."/>
            <person name="Qiu G."/>
            <person name="Blum P."/>
        </authorList>
    </citation>
    <scope>NUCLEOTIDE SEQUENCE [LARGE SCALE GENOMIC DNA]</scope>
    <source>
        <strain evidence="14 16">SARC-M1</strain>
    </source>
</reference>
<dbReference type="Proteomes" id="UP000068832">
    <property type="component" value="Chromosome"/>
</dbReference>
<dbReference type="EMBL" id="CP012173">
    <property type="protein sequence ID" value="AKV77331.1"/>
    <property type="molecule type" value="Genomic_DNA"/>
</dbReference>
<dbReference type="PATRIC" id="fig|43687.5.peg.2324"/>
<comment type="subcellular location">
    <subcellularLocation>
        <location evidence="1">Cell membrane</location>
        <topology evidence="1">Multi-pass membrane protein</topology>
    </subcellularLocation>
</comment>
<evidence type="ECO:0000313" key="16">
    <source>
        <dbReference type="Proteomes" id="UP000056255"/>
    </source>
</evidence>
<feature type="transmembrane region" description="Helical" evidence="7">
    <location>
        <begin position="754"/>
        <end position="776"/>
    </location>
</feature>
<evidence type="ECO:0000256" key="4">
    <source>
        <dbReference type="ARBA" id="ARBA00022692"/>
    </source>
</evidence>
<evidence type="ECO:0000313" key="17">
    <source>
        <dbReference type="Proteomes" id="UP000061362"/>
    </source>
</evidence>
<evidence type="ECO:0000259" key="8">
    <source>
        <dbReference type="Pfam" id="PF03176"/>
    </source>
</evidence>
<sequence precursor="true">MKHLAIAWIVLMVILAPVVLQVQNYFVYSDSPFLSSTYQSIVVENLVKDYFNLSQTSYSEIYVIVNGSYNESLDSVESNLHYLQDARIITPYEIISQYQQQYLQQVSPLINSTEAKLLRVHQLYLNLTELRNALLDNISNFMCQLNVTYGVPLGKNVNAPANVISTYKTYYFLALQNLSQINASRLAGYLTFKDPYVIFFGYNNYTNETLVRQFLLNFNNYSILIRLLTGEDLPPLAYENPHEYAVQLVEREVPQPGVSLSYFHRNNSWLFIVQVPRNESLSSINIFMENLHGVVTGHLPIYAQSELYTEQNLRIIDVVTVTLVGVLLILLLRSLVPILLLVGSALIGVEVAYASLLGLRLLGYQIYYISGLVIPPIVFGIAIDYSLLFIYRYFEELRAGSKNPLTTAFRTAGRGALFSGLSITLAFASFLLSPSPLLRNIGIALVLSSVFSLLPSIGFTYTTLREISVRALSFPRREIPNPSDSRSRYLRFMVNLSIRRKYLVVVFMVISSVLAMGVFLTHTTNINANEIVPSFSESLVGLNELTRFFNYSLDYAIIKGNPNSTYSFIYNVSAQAISRGALVYGPASLGKVAFSEPTALTNKFYSHGYTLVEFYVPYPVFSDGAINFTTWLISKGLQVGGSNAQRIDIVSNTVHVYYSLTLPLTILFILVYLGVLLRSVALPIRLVLSLLFSSLVGVAVMFLVFGSVYWLSPLIVFALLFSLGIDYDMFIVLRIREEQGTEDERIRKGVEKTGLVVTAAGLVLTGAFISLTAVNMQFLREIGFAVGFSILFDTFIVRPFIVPAVMSILGKYNWWPGVRRTRNKA</sequence>
<evidence type="ECO:0000313" key="14">
    <source>
        <dbReference type="EMBL" id="AKV84062.1"/>
    </source>
</evidence>
<evidence type="ECO:0000313" key="13">
    <source>
        <dbReference type="EMBL" id="AKV81826.1"/>
    </source>
</evidence>
<dbReference type="Proteomes" id="UP000056255">
    <property type="component" value="Chromosome"/>
</dbReference>
<dbReference type="Gene3D" id="1.20.1640.10">
    <property type="entry name" value="Multidrug efflux transporter AcrB transmembrane domain"/>
    <property type="match status" value="2"/>
</dbReference>
<dbReference type="OMA" id="VMGRWNW"/>
<feature type="transmembrane region" description="Helical" evidence="7">
    <location>
        <begin position="313"/>
        <end position="332"/>
    </location>
</feature>
<gene>
    <name evidence="9" type="ORF">HA72_2167</name>
    <name evidence="10" type="ORF">MsedA_2220</name>
    <name evidence="11" type="ORF">MsedB_2222</name>
    <name evidence="12" type="ORF">MsedC_2220</name>
    <name evidence="13" type="ORF">MsedD_2221</name>
    <name evidence="14" type="ORF">MsedE_2223</name>
</gene>
<dbReference type="Proteomes" id="UP000062398">
    <property type="component" value="Chromosome"/>
</dbReference>
<feature type="transmembrane region" description="Helical" evidence="7">
    <location>
        <begin position="684"/>
        <end position="705"/>
    </location>
</feature>
<dbReference type="GeneID" id="91756710"/>
<reference evidence="9 15" key="1">
    <citation type="journal article" date="2014" name="J. Bacteriol.">
        <title>Role of an Archaeal PitA Transporter in the Copper and Arsenic Resistance of Metallosphaera sedula, an Extreme Thermoacidophile.</title>
        <authorList>
            <person name="McCarthy S."/>
            <person name="Ai C."/>
            <person name="Wheaton G."/>
            <person name="Tevatia R."/>
            <person name="Eckrich V."/>
            <person name="Kelly R."/>
            <person name="Blum P."/>
        </authorList>
    </citation>
    <scope>NUCLEOTIDE SEQUENCE [LARGE SCALE GENOMIC DNA]</scope>
    <source>
        <strain evidence="9 15">CuR1</strain>
    </source>
</reference>
<evidence type="ECO:0000313" key="19">
    <source>
        <dbReference type="Proteomes" id="UP000062475"/>
    </source>
</evidence>
<dbReference type="Pfam" id="PF03176">
    <property type="entry name" value="MMPL"/>
    <property type="match status" value="2"/>
</dbReference>
<feature type="transmembrane region" description="Helical" evidence="7">
    <location>
        <begin position="415"/>
        <end position="435"/>
    </location>
</feature>
<evidence type="ECO:0000256" key="6">
    <source>
        <dbReference type="ARBA" id="ARBA00023136"/>
    </source>
</evidence>
<evidence type="ECO:0000313" key="12">
    <source>
        <dbReference type="EMBL" id="AKV79581.1"/>
    </source>
</evidence>
<dbReference type="InterPro" id="IPR050545">
    <property type="entry name" value="Mycobact_MmpL"/>
</dbReference>
<dbReference type="RefSeq" id="WP_012022093.1">
    <property type="nucleotide sequence ID" value="NZ_AP019770.1"/>
</dbReference>
<dbReference type="PANTHER" id="PTHR33406">
    <property type="entry name" value="MEMBRANE PROTEIN MJ1562-RELATED"/>
    <property type="match status" value="1"/>
</dbReference>
<dbReference type="AlphaFoldDB" id="A0A088E760"/>
<keyword evidence="3" id="KW-1003">Cell membrane</keyword>
<feature type="transmembrane region" description="Helical" evidence="7">
    <location>
        <begin position="365"/>
        <end position="394"/>
    </location>
</feature>
<protein>
    <submittedName>
        <fullName evidence="10">Antibiotic transporter</fullName>
    </submittedName>
    <submittedName>
        <fullName evidence="9">Drug exporter of the RND superfamily-like protein</fullName>
    </submittedName>
</protein>
<organism evidence="9 15">
    <name type="scientific">Metallosphaera sedula</name>
    <dbReference type="NCBI Taxonomy" id="43687"/>
    <lineage>
        <taxon>Archaea</taxon>
        <taxon>Thermoproteota</taxon>
        <taxon>Thermoprotei</taxon>
        <taxon>Sulfolobales</taxon>
        <taxon>Sulfolobaceae</taxon>
        <taxon>Metallosphaera</taxon>
    </lineage>
</organism>
<proteinExistence type="inferred from homology"/>
<evidence type="ECO:0000256" key="7">
    <source>
        <dbReference type="SAM" id="Phobius"/>
    </source>
</evidence>
<dbReference type="EMBL" id="CP008822">
    <property type="protein sequence ID" value="AIM28289.1"/>
    <property type="molecule type" value="Genomic_DNA"/>
</dbReference>
<dbReference type="SUPFAM" id="SSF82866">
    <property type="entry name" value="Multidrug efflux transporter AcrB transmembrane domain"/>
    <property type="match status" value="2"/>
</dbReference>
<evidence type="ECO:0000313" key="10">
    <source>
        <dbReference type="EMBL" id="AKV75092.1"/>
    </source>
</evidence>
<evidence type="ECO:0000313" key="18">
    <source>
        <dbReference type="Proteomes" id="UP000062398"/>
    </source>
</evidence>
<evidence type="ECO:0000313" key="9">
    <source>
        <dbReference type="EMBL" id="AIM28289.1"/>
    </source>
</evidence>
<name>A0A088E760_9CREN</name>
<dbReference type="Proteomes" id="UP000061362">
    <property type="component" value="Chromosome"/>
</dbReference>
<dbReference type="InterPro" id="IPR004869">
    <property type="entry name" value="MMPL_dom"/>
</dbReference>
<dbReference type="OrthoDB" id="42357at2157"/>
<reference evidence="17 18" key="2">
    <citation type="journal article" date="2015" name="Genome Announc.">
        <title>Complete Genome Sequences of Evolved Arsenate-Resistant Metallosphaera sedula Strains.</title>
        <authorList>
            <person name="Ai C."/>
            <person name="McCarthy S."/>
            <person name="Schackwitz W."/>
            <person name="Martin J."/>
            <person name="Lipzen A."/>
            <person name="Blum P."/>
        </authorList>
    </citation>
    <scope>NUCLEOTIDE SEQUENCE [LARGE SCALE GENOMIC DNA]</scope>
    <source>
        <strain evidence="12 18">ARS120-1</strain>
        <strain evidence="13 17">ARS120-2</strain>
        <strain evidence="10 20">ARS50-1</strain>
        <strain evidence="11 19">ARS50-2</strain>
    </source>
</reference>
<evidence type="ECO:0000256" key="1">
    <source>
        <dbReference type="ARBA" id="ARBA00004651"/>
    </source>
</evidence>
<evidence type="ECO:0000313" key="15">
    <source>
        <dbReference type="Proteomes" id="UP000029084"/>
    </source>
</evidence>
<evidence type="ECO:0000256" key="3">
    <source>
        <dbReference type="ARBA" id="ARBA00022475"/>
    </source>
</evidence>
<evidence type="ECO:0000313" key="20">
    <source>
        <dbReference type="Proteomes" id="UP000068832"/>
    </source>
</evidence>
<dbReference type="EMBL" id="CP012176">
    <property type="protein sequence ID" value="AKV84062.1"/>
    <property type="molecule type" value="Genomic_DNA"/>
</dbReference>
<dbReference type="PANTHER" id="PTHR33406:SF6">
    <property type="entry name" value="MEMBRANE PROTEIN YDGH-RELATED"/>
    <property type="match status" value="1"/>
</dbReference>
<keyword evidence="6 7" id="KW-0472">Membrane</keyword>
<feature type="transmembrane region" description="Helical" evidence="7">
    <location>
        <begin position="339"/>
        <end position="359"/>
    </location>
</feature>
<dbReference type="EMBL" id="CP012172">
    <property type="protein sequence ID" value="AKV75092.1"/>
    <property type="molecule type" value="Genomic_DNA"/>
</dbReference>
<feature type="transmembrane region" description="Helical" evidence="7">
    <location>
        <begin position="656"/>
        <end position="677"/>
    </location>
</feature>
<dbReference type="GO" id="GO:0005886">
    <property type="term" value="C:plasma membrane"/>
    <property type="evidence" value="ECO:0007669"/>
    <property type="project" value="UniProtKB-SubCell"/>
</dbReference>
<feature type="transmembrane region" description="Helical" evidence="7">
    <location>
        <begin position="502"/>
        <end position="520"/>
    </location>
</feature>
<feature type="domain" description="Membrane transport protein MMPL" evidence="8">
    <location>
        <begin position="659"/>
        <end position="823"/>
    </location>
</feature>
<accession>A0A088E760</accession>
<dbReference type="Proteomes" id="UP000029084">
    <property type="component" value="Chromosome"/>
</dbReference>
<dbReference type="EMBL" id="CP012174">
    <property type="protein sequence ID" value="AKV79581.1"/>
    <property type="molecule type" value="Genomic_DNA"/>
</dbReference>
<dbReference type="Proteomes" id="UP000062475">
    <property type="component" value="Chromosome"/>
</dbReference>
<evidence type="ECO:0000313" key="11">
    <source>
        <dbReference type="EMBL" id="AKV77331.1"/>
    </source>
</evidence>
<comment type="similarity">
    <text evidence="2">Belongs to the resistance-nodulation-cell division (RND) (TC 2.A.6) family. MmpL subfamily.</text>
</comment>
<keyword evidence="4 7" id="KW-0812">Transmembrane</keyword>
<feature type="domain" description="Membrane transport protein MMPL" evidence="8">
    <location>
        <begin position="290"/>
        <end position="477"/>
    </location>
</feature>
<keyword evidence="5 7" id="KW-1133">Transmembrane helix</keyword>
<feature type="transmembrane region" description="Helical" evidence="7">
    <location>
        <begin position="441"/>
        <end position="464"/>
    </location>
</feature>
<evidence type="ECO:0000256" key="5">
    <source>
        <dbReference type="ARBA" id="ARBA00022989"/>
    </source>
</evidence>
<dbReference type="EMBL" id="CP012175">
    <property type="protein sequence ID" value="AKV81826.1"/>
    <property type="molecule type" value="Genomic_DNA"/>
</dbReference>
<evidence type="ECO:0000256" key="2">
    <source>
        <dbReference type="ARBA" id="ARBA00010157"/>
    </source>
</evidence>
<feature type="transmembrane region" description="Helical" evidence="7">
    <location>
        <begin position="711"/>
        <end position="733"/>
    </location>
</feature>